<organism evidence="2 3">
    <name type="scientific">Marivita hallyeonensis</name>
    <dbReference type="NCBI Taxonomy" id="996342"/>
    <lineage>
        <taxon>Bacteria</taxon>
        <taxon>Pseudomonadati</taxon>
        <taxon>Pseudomonadota</taxon>
        <taxon>Alphaproteobacteria</taxon>
        <taxon>Rhodobacterales</taxon>
        <taxon>Roseobacteraceae</taxon>
        <taxon>Marivita</taxon>
    </lineage>
</organism>
<dbReference type="EMBL" id="FQXC01000005">
    <property type="protein sequence ID" value="SHH93533.1"/>
    <property type="molecule type" value="Genomic_DNA"/>
</dbReference>
<reference evidence="2 3" key="1">
    <citation type="submission" date="2016-11" db="EMBL/GenBank/DDBJ databases">
        <authorList>
            <person name="Jaros S."/>
            <person name="Januszkiewicz K."/>
            <person name="Wedrychowicz H."/>
        </authorList>
    </citation>
    <scope>NUCLEOTIDE SEQUENCE [LARGE SCALE GENOMIC DNA]</scope>
    <source>
        <strain evidence="2 3">DSM 29431</strain>
    </source>
</reference>
<dbReference type="Proteomes" id="UP000184221">
    <property type="component" value="Unassembled WGS sequence"/>
</dbReference>
<dbReference type="InterPro" id="IPR025961">
    <property type="entry name" value="Metal_resist"/>
</dbReference>
<dbReference type="AlphaFoldDB" id="A0A1M5X2X9"/>
<keyword evidence="1" id="KW-1133">Transmembrane helix</keyword>
<evidence type="ECO:0000313" key="2">
    <source>
        <dbReference type="EMBL" id="SHH93533.1"/>
    </source>
</evidence>
<dbReference type="RefSeq" id="WP_178346924.1">
    <property type="nucleotide sequence ID" value="NZ_FQXC01000005.1"/>
</dbReference>
<proteinExistence type="predicted"/>
<name>A0A1M5X2X9_9RHOB</name>
<protein>
    <submittedName>
        <fullName evidence="2">Heavy-metal resistance</fullName>
    </submittedName>
</protein>
<accession>A0A1M5X2X9</accession>
<sequence length="161" mass="17750">MAEIAPTRPAPLWMRVTLVVSLALNVLIIGVVAGFILSGGPDKHTDRDVRDVGTLFTRALAPEDRRAVRREFGLAMAAQGRDRSTILEQIQTTVASLRQDPFDADAFVQALEDQSGQRRAREALGRDVLAARIAEMSDAERLAYADRIELGLRELAGGWRR</sequence>
<dbReference type="Pfam" id="PF13801">
    <property type="entry name" value="Metal_resist"/>
    <property type="match status" value="1"/>
</dbReference>
<evidence type="ECO:0000256" key="1">
    <source>
        <dbReference type="SAM" id="Phobius"/>
    </source>
</evidence>
<evidence type="ECO:0000313" key="3">
    <source>
        <dbReference type="Proteomes" id="UP000184221"/>
    </source>
</evidence>
<dbReference type="STRING" id="996342.SAMN05443551_3653"/>
<feature type="transmembrane region" description="Helical" evidence="1">
    <location>
        <begin position="12"/>
        <end position="37"/>
    </location>
</feature>
<keyword evidence="1" id="KW-0472">Membrane</keyword>
<gene>
    <name evidence="2" type="ORF">SAMN05443551_3653</name>
</gene>
<keyword evidence="3" id="KW-1185">Reference proteome</keyword>
<keyword evidence="1" id="KW-0812">Transmembrane</keyword>